<reference evidence="2 3" key="1">
    <citation type="submission" date="2020-02" db="EMBL/GenBank/DDBJ databases">
        <authorList>
            <consortium name="PulseNet: The National Subtyping Network for Foodborne Disease Surveillance"/>
            <person name="Tarr C.L."/>
            <person name="Trees E."/>
            <person name="Katz L.S."/>
            <person name="Carleton-Romer H.A."/>
            <person name="Stroika S."/>
            <person name="Kucerova Z."/>
            <person name="Roache K.F."/>
            <person name="Sabol A.L."/>
            <person name="Besser J."/>
            <person name="Gerner-Smidt P."/>
        </authorList>
    </citation>
    <scope>NUCLEOTIDE SEQUENCE [LARGE SCALE GENOMIC DNA]</scope>
    <source>
        <strain evidence="2 3">PNUSAE002719</strain>
    </source>
</reference>
<comment type="caution">
    <text evidence="2">The sequence shown here is derived from an EMBL/GenBank/DDBJ whole genome shotgun (WGS) entry which is preliminary data.</text>
</comment>
<proteinExistence type="predicted"/>
<feature type="coiled-coil region" evidence="1">
    <location>
        <begin position="21"/>
        <end position="48"/>
    </location>
</feature>
<organism evidence="2 3">
    <name type="scientific">Escherichia coli</name>
    <dbReference type="NCBI Taxonomy" id="562"/>
    <lineage>
        <taxon>Bacteria</taxon>
        <taxon>Pseudomonadati</taxon>
        <taxon>Pseudomonadota</taxon>
        <taxon>Gammaproteobacteria</taxon>
        <taxon>Enterobacterales</taxon>
        <taxon>Enterobacteriaceae</taxon>
        <taxon>Escherichia</taxon>
    </lineage>
</organism>
<evidence type="ECO:0000313" key="3">
    <source>
        <dbReference type="Proteomes" id="UP000555763"/>
    </source>
</evidence>
<keyword evidence="1" id="KW-0175">Coiled coil</keyword>
<dbReference type="EMBL" id="AATLZG010000004">
    <property type="protein sequence ID" value="EFM8153171.1"/>
    <property type="molecule type" value="Genomic_DNA"/>
</dbReference>
<name>A0A6M9RZ00_ECOLX</name>
<sequence>MTENASLQEGDKISPDCEIIRQKQEKTIERLEAELSRVEKTKPFLSSRPDKFALEDFLAKCPRRRKATRSRSPD</sequence>
<gene>
    <name evidence="2" type="ORF">A5U30_000743</name>
</gene>
<evidence type="ECO:0000313" key="2">
    <source>
        <dbReference type="EMBL" id="EFM8153171.1"/>
    </source>
</evidence>
<dbReference type="Proteomes" id="UP000555763">
    <property type="component" value="Unassembled WGS sequence"/>
</dbReference>
<dbReference type="AlphaFoldDB" id="A0A6M9RZ00"/>
<evidence type="ECO:0000256" key="1">
    <source>
        <dbReference type="SAM" id="Coils"/>
    </source>
</evidence>
<dbReference type="RefSeq" id="WP_174144402.1">
    <property type="nucleotide sequence ID" value="NZ_CP054363.1"/>
</dbReference>
<accession>A0A6M9RZ00</accession>
<protein>
    <submittedName>
        <fullName evidence="2">Uncharacterized protein</fullName>
    </submittedName>
</protein>